<keyword evidence="2" id="KW-1185">Reference proteome</keyword>
<dbReference type="GO" id="GO:0003676">
    <property type="term" value="F:nucleic acid binding"/>
    <property type="evidence" value="ECO:0007669"/>
    <property type="project" value="InterPro"/>
</dbReference>
<feature type="non-terminal residue" evidence="1">
    <location>
        <position position="1"/>
    </location>
</feature>
<dbReference type="Proteomes" id="UP000257109">
    <property type="component" value="Unassembled WGS sequence"/>
</dbReference>
<evidence type="ECO:0008006" key="3">
    <source>
        <dbReference type="Google" id="ProtNLM"/>
    </source>
</evidence>
<dbReference type="InterPro" id="IPR036397">
    <property type="entry name" value="RNaseH_sf"/>
</dbReference>
<dbReference type="OrthoDB" id="1938712at2759"/>
<dbReference type="EMBL" id="QJKJ01004616">
    <property type="protein sequence ID" value="RDX93408.1"/>
    <property type="molecule type" value="Genomic_DNA"/>
</dbReference>
<name>A0A371GS90_MUCPR</name>
<comment type="caution">
    <text evidence="1">The sequence shown here is derived from an EMBL/GenBank/DDBJ whole genome shotgun (WGS) entry which is preliminary data.</text>
</comment>
<dbReference type="SUPFAM" id="SSF53098">
    <property type="entry name" value="Ribonuclease H-like"/>
    <property type="match status" value="1"/>
</dbReference>
<proteinExistence type="predicted"/>
<sequence>VDISVDFVLGLPRSLSERDSIFIVVDRFSKIAHFIPCHNSDDVCHVVNLFFRKVVRLHGLRMDGQNLRANFLQEGESNTN</sequence>
<dbReference type="Gene3D" id="3.30.420.10">
    <property type="entry name" value="Ribonuclease H-like superfamily/Ribonuclease H"/>
    <property type="match status" value="1"/>
</dbReference>
<dbReference type="PANTHER" id="PTHR35046:SF9">
    <property type="entry name" value="RNA-DIRECTED DNA POLYMERASE"/>
    <property type="match status" value="1"/>
</dbReference>
<organism evidence="1 2">
    <name type="scientific">Mucuna pruriens</name>
    <name type="common">Velvet bean</name>
    <name type="synonym">Dolichos pruriens</name>
    <dbReference type="NCBI Taxonomy" id="157652"/>
    <lineage>
        <taxon>Eukaryota</taxon>
        <taxon>Viridiplantae</taxon>
        <taxon>Streptophyta</taxon>
        <taxon>Embryophyta</taxon>
        <taxon>Tracheophyta</taxon>
        <taxon>Spermatophyta</taxon>
        <taxon>Magnoliopsida</taxon>
        <taxon>eudicotyledons</taxon>
        <taxon>Gunneridae</taxon>
        <taxon>Pentapetalae</taxon>
        <taxon>rosids</taxon>
        <taxon>fabids</taxon>
        <taxon>Fabales</taxon>
        <taxon>Fabaceae</taxon>
        <taxon>Papilionoideae</taxon>
        <taxon>50 kb inversion clade</taxon>
        <taxon>NPAAA clade</taxon>
        <taxon>indigoferoid/millettioid clade</taxon>
        <taxon>Phaseoleae</taxon>
        <taxon>Mucuna</taxon>
    </lineage>
</organism>
<gene>
    <name evidence="1" type="ORF">CR513_24347</name>
</gene>
<evidence type="ECO:0000313" key="2">
    <source>
        <dbReference type="Proteomes" id="UP000257109"/>
    </source>
</evidence>
<dbReference type="InterPro" id="IPR012337">
    <property type="entry name" value="RNaseH-like_sf"/>
</dbReference>
<dbReference type="AlphaFoldDB" id="A0A371GS90"/>
<dbReference type="PANTHER" id="PTHR35046">
    <property type="entry name" value="ZINC KNUCKLE (CCHC-TYPE) FAMILY PROTEIN"/>
    <property type="match status" value="1"/>
</dbReference>
<dbReference type="STRING" id="157652.A0A371GS90"/>
<accession>A0A371GS90</accession>
<protein>
    <recommendedName>
        <fullName evidence="3">Integrase catalytic domain-containing protein</fullName>
    </recommendedName>
</protein>
<evidence type="ECO:0000313" key="1">
    <source>
        <dbReference type="EMBL" id="RDX93408.1"/>
    </source>
</evidence>
<reference evidence="1" key="1">
    <citation type="submission" date="2018-05" db="EMBL/GenBank/DDBJ databases">
        <title>Draft genome of Mucuna pruriens seed.</title>
        <authorList>
            <person name="Nnadi N.E."/>
            <person name="Vos R."/>
            <person name="Hasami M.H."/>
            <person name="Devisetty U.K."/>
            <person name="Aguiy J.C."/>
        </authorList>
    </citation>
    <scope>NUCLEOTIDE SEQUENCE [LARGE SCALE GENOMIC DNA]</scope>
    <source>
        <strain evidence="1">JCA_2017</strain>
    </source>
</reference>